<evidence type="ECO:0000313" key="1">
    <source>
        <dbReference type="EMBL" id="EMO55260.1"/>
    </source>
</evidence>
<accession>M6VEF4</accession>
<reference evidence="1 2" key="1">
    <citation type="submission" date="2013-01" db="EMBL/GenBank/DDBJ databases">
        <authorList>
            <person name="Harkins D.M."/>
            <person name="Durkin A.S."/>
            <person name="Brinkac L.M."/>
            <person name="Haft D.H."/>
            <person name="Selengut J.D."/>
            <person name="Sanka R."/>
            <person name="DePew J."/>
            <person name="Purushe J."/>
            <person name="Matthias M.A."/>
            <person name="Vinetz J.M."/>
            <person name="Sutton G.G."/>
            <person name="Nierman W.C."/>
            <person name="Fouts D.E."/>
        </authorList>
    </citation>
    <scope>NUCLEOTIDE SEQUENCE [LARGE SCALE GENOMIC DNA]</scope>
    <source>
        <strain evidence="1 2">HAI1536</strain>
    </source>
</reference>
<dbReference type="AlphaFoldDB" id="M6VEF4"/>
<sequence length="52" mass="6402">MLITWISNLASLKIHLEWNQSNKRNPFVIIFLNQELRLFNLKKNYLKFIWPN</sequence>
<dbReference type="EMBL" id="AKWD02000009">
    <property type="protein sequence ID" value="EMO55260.1"/>
    <property type="molecule type" value="Genomic_DNA"/>
</dbReference>
<evidence type="ECO:0000313" key="2">
    <source>
        <dbReference type="Proteomes" id="UP000012112"/>
    </source>
</evidence>
<comment type="caution">
    <text evidence="1">The sequence shown here is derived from an EMBL/GenBank/DDBJ whole genome shotgun (WGS) entry which is preliminary data.</text>
</comment>
<protein>
    <submittedName>
        <fullName evidence="1">Uncharacterized protein</fullName>
    </submittedName>
</protein>
<gene>
    <name evidence="1" type="ORF">LEP1GSC172_3258</name>
</gene>
<organism evidence="1 2">
    <name type="scientific">Leptospira noguchii</name>
    <dbReference type="NCBI Taxonomy" id="28182"/>
    <lineage>
        <taxon>Bacteria</taxon>
        <taxon>Pseudomonadati</taxon>
        <taxon>Spirochaetota</taxon>
        <taxon>Spirochaetia</taxon>
        <taxon>Leptospirales</taxon>
        <taxon>Leptospiraceae</taxon>
        <taxon>Leptospira</taxon>
    </lineage>
</organism>
<proteinExistence type="predicted"/>
<dbReference type="Proteomes" id="UP000012112">
    <property type="component" value="Unassembled WGS sequence"/>
</dbReference>
<name>M6VEF4_9LEPT</name>